<proteinExistence type="predicted"/>
<evidence type="ECO:0000256" key="1">
    <source>
        <dbReference type="SAM" id="MobiDB-lite"/>
    </source>
</evidence>
<feature type="compositionally biased region" description="Basic and acidic residues" evidence="1">
    <location>
        <begin position="130"/>
        <end position="141"/>
    </location>
</feature>
<feature type="region of interest" description="Disordered" evidence="1">
    <location>
        <begin position="130"/>
        <end position="179"/>
    </location>
</feature>
<comment type="caution">
    <text evidence="3">The sequence shown here is derived from an EMBL/GenBank/DDBJ whole genome shotgun (WGS) entry which is preliminary data.</text>
</comment>
<keyword evidence="4" id="KW-1185">Reference proteome</keyword>
<dbReference type="EMBL" id="JAQMWT010000267">
    <property type="protein sequence ID" value="KAJ8606546.1"/>
    <property type="molecule type" value="Genomic_DNA"/>
</dbReference>
<sequence>MADDGDEREMELEALGAIFFEELEVCEDCFKLRLAPEDAGTAHVRATLVVRCDEYYPSRSRPRFEIQESEGLAKPHLEELLALAASTAAESEGAVCGFEVASAVRAWLGDHNVPGLADDSMYANMLRRETETQQARVAEEAKADEDEEEVRRQERLRDGTPCTPETFPLPARRGQGRGR</sequence>
<gene>
    <name evidence="3" type="ORF">CTAYLR_010408</name>
</gene>
<dbReference type="Pfam" id="PF05773">
    <property type="entry name" value="RWD"/>
    <property type="match status" value="1"/>
</dbReference>
<dbReference type="PROSITE" id="PS50908">
    <property type="entry name" value="RWD"/>
    <property type="match status" value="1"/>
</dbReference>
<reference evidence="3" key="1">
    <citation type="submission" date="2023-01" db="EMBL/GenBank/DDBJ databases">
        <title>Metagenome sequencing of chrysophaentin producing Chrysophaeum taylorii.</title>
        <authorList>
            <person name="Davison J."/>
            <person name="Bewley C."/>
        </authorList>
    </citation>
    <scope>NUCLEOTIDE SEQUENCE</scope>
    <source>
        <strain evidence="3">NIES-1699</strain>
    </source>
</reference>
<name>A0AAD7UI38_9STRA</name>
<organism evidence="3 4">
    <name type="scientific">Chrysophaeum taylorii</name>
    <dbReference type="NCBI Taxonomy" id="2483200"/>
    <lineage>
        <taxon>Eukaryota</taxon>
        <taxon>Sar</taxon>
        <taxon>Stramenopiles</taxon>
        <taxon>Ochrophyta</taxon>
        <taxon>Pelagophyceae</taxon>
        <taxon>Pelagomonadales</taxon>
        <taxon>Pelagomonadaceae</taxon>
        <taxon>Chrysophaeum</taxon>
    </lineage>
</organism>
<dbReference type="PANTHER" id="PTHR12292">
    <property type="entry name" value="RWD DOMAIN-CONTAINING PROTEIN"/>
    <property type="match status" value="1"/>
</dbReference>
<dbReference type="Gene3D" id="3.10.110.10">
    <property type="entry name" value="Ubiquitin Conjugating Enzyme"/>
    <property type="match status" value="1"/>
</dbReference>
<feature type="compositionally biased region" description="Basic and acidic residues" evidence="1">
    <location>
        <begin position="149"/>
        <end position="158"/>
    </location>
</feature>
<dbReference type="InterPro" id="IPR016135">
    <property type="entry name" value="UBQ-conjugating_enzyme/RWD"/>
</dbReference>
<dbReference type="InterPro" id="IPR006575">
    <property type="entry name" value="RWD_dom"/>
</dbReference>
<evidence type="ECO:0000259" key="2">
    <source>
        <dbReference type="PROSITE" id="PS50908"/>
    </source>
</evidence>
<dbReference type="AlphaFoldDB" id="A0AAD7UI38"/>
<feature type="domain" description="RWD" evidence="2">
    <location>
        <begin position="10"/>
        <end position="111"/>
    </location>
</feature>
<evidence type="ECO:0000313" key="4">
    <source>
        <dbReference type="Proteomes" id="UP001230188"/>
    </source>
</evidence>
<dbReference type="Proteomes" id="UP001230188">
    <property type="component" value="Unassembled WGS sequence"/>
</dbReference>
<evidence type="ECO:0000313" key="3">
    <source>
        <dbReference type="EMBL" id="KAJ8606546.1"/>
    </source>
</evidence>
<dbReference type="SUPFAM" id="SSF54495">
    <property type="entry name" value="UBC-like"/>
    <property type="match status" value="1"/>
</dbReference>
<dbReference type="InterPro" id="IPR040213">
    <property type="entry name" value="GIR2-like"/>
</dbReference>
<protein>
    <recommendedName>
        <fullName evidence="2">RWD domain-containing protein</fullName>
    </recommendedName>
</protein>
<dbReference type="SMART" id="SM00591">
    <property type="entry name" value="RWD"/>
    <property type="match status" value="1"/>
</dbReference>
<accession>A0AAD7UI38</accession>